<dbReference type="Gene3D" id="3.40.980.10">
    <property type="entry name" value="MoaB/Mog-like domain"/>
    <property type="match status" value="1"/>
</dbReference>
<evidence type="ECO:0000256" key="3">
    <source>
        <dbReference type="ARBA" id="ARBA00006112"/>
    </source>
</evidence>
<dbReference type="AlphaFoldDB" id="A0A1V2A436"/>
<evidence type="ECO:0000256" key="4">
    <source>
        <dbReference type="ARBA" id="ARBA00015262"/>
    </source>
</evidence>
<organism evidence="8 9">
    <name type="scientific">Domibacillus epiphyticus</name>
    <dbReference type="NCBI Taxonomy" id="1714355"/>
    <lineage>
        <taxon>Bacteria</taxon>
        <taxon>Bacillati</taxon>
        <taxon>Bacillota</taxon>
        <taxon>Bacilli</taxon>
        <taxon>Bacillales</taxon>
        <taxon>Bacillaceae</taxon>
        <taxon>Domibacillus</taxon>
    </lineage>
</organism>
<evidence type="ECO:0000256" key="2">
    <source>
        <dbReference type="ARBA" id="ARBA00005046"/>
    </source>
</evidence>
<evidence type="ECO:0000259" key="7">
    <source>
        <dbReference type="SMART" id="SM00852"/>
    </source>
</evidence>
<sequence>MHMSVEFSGELSFSAAVLTVSDTRTNLTDKSGAHIIELLEQAGHTVIHYAIVPDDQAAIGGQIREWIADGEVDLIIATGGTGIAPRDVTIETVKPFLQKEIPGFGEFFRYLSLTEDIGTRAMLSRAIAGTITGRKLLFALPGSRGAVSLAMRKLILPEAAHLLNEARK</sequence>
<evidence type="ECO:0000313" key="9">
    <source>
        <dbReference type="Proteomes" id="UP000188613"/>
    </source>
</evidence>
<dbReference type="InterPro" id="IPR001453">
    <property type="entry name" value="MoaB/Mog_dom"/>
</dbReference>
<comment type="function">
    <text evidence="1 6">May be involved in the biosynthesis of molybdopterin.</text>
</comment>
<accession>A0A1V2A436</accession>
<dbReference type="PANTHER" id="PTHR43232">
    <property type="entry name" value="MOLYBDENUM COFACTOR BIOSYNTHESIS PROTEIN B"/>
    <property type="match status" value="1"/>
</dbReference>
<name>A0A1V2A436_9BACI</name>
<dbReference type="PIRSF" id="PIRSF006443">
    <property type="entry name" value="MoaB"/>
    <property type="match status" value="1"/>
</dbReference>
<dbReference type="FunFam" id="3.40.980.10:FF:000006">
    <property type="entry name" value="Molybdenum cofactor biosynthesis protein B"/>
    <property type="match status" value="1"/>
</dbReference>
<dbReference type="GO" id="GO:0005829">
    <property type="term" value="C:cytosol"/>
    <property type="evidence" value="ECO:0007669"/>
    <property type="project" value="TreeGrafter"/>
</dbReference>
<evidence type="ECO:0000256" key="1">
    <source>
        <dbReference type="ARBA" id="ARBA00003487"/>
    </source>
</evidence>
<keyword evidence="9" id="KW-1185">Reference proteome</keyword>
<keyword evidence="5 6" id="KW-0501">Molybdenum cofactor biosynthesis</keyword>
<dbReference type="SMART" id="SM00852">
    <property type="entry name" value="MoCF_biosynth"/>
    <property type="match status" value="1"/>
</dbReference>
<gene>
    <name evidence="8" type="ORF">BTO28_15950</name>
</gene>
<dbReference type="PANTHER" id="PTHR43232:SF2">
    <property type="entry name" value="MOLYBDENUM COFACTOR BIOSYNTHESIS PROTEIN B"/>
    <property type="match status" value="1"/>
</dbReference>
<comment type="similarity">
    <text evidence="3 6">Belongs to the MoaB/Mog family.</text>
</comment>
<dbReference type="Pfam" id="PF00994">
    <property type="entry name" value="MoCF_biosynth"/>
    <property type="match status" value="1"/>
</dbReference>
<evidence type="ECO:0000313" key="8">
    <source>
        <dbReference type="EMBL" id="OMP65756.1"/>
    </source>
</evidence>
<dbReference type="UniPathway" id="UPA00344"/>
<reference evidence="8 9" key="1">
    <citation type="submission" date="2016-12" db="EMBL/GenBank/DDBJ databases">
        <title>Domibacillus sp. SAB 38T whole genome sequencing.</title>
        <authorList>
            <person name="Verma A."/>
            <person name="Ojha A.K."/>
            <person name="Krishnamurthi S."/>
        </authorList>
    </citation>
    <scope>NUCLEOTIDE SEQUENCE [LARGE SCALE GENOMIC DNA]</scope>
    <source>
        <strain evidence="8 9">SAB 38</strain>
    </source>
</reference>
<dbReference type="Proteomes" id="UP000188613">
    <property type="component" value="Unassembled WGS sequence"/>
</dbReference>
<dbReference type="InterPro" id="IPR012245">
    <property type="entry name" value="MoaB"/>
</dbReference>
<feature type="domain" description="MoaB/Mog" evidence="7">
    <location>
        <begin position="16"/>
        <end position="162"/>
    </location>
</feature>
<evidence type="ECO:0000256" key="6">
    <source>
        <dbReference type="PIRNR" id="PIRNR006443"/>
    </source>
</evidence>
<dbReference type="NCBIfam" id="TIGR00177">
    <property type="entry name" value="molyb_syn"/>
    <property type="match status" value="1"/>
</dbReference>
<dbReference type="EMBL" id="MSFI01000031">
    <property type="protein sequence ID" value="OMP65756.1"/>
    <property type="molecule type" value="Genomic_DNA"/>
</dbReference>
<comment type="caution">
    <text evidence="8">The sequence shown here is derived from an EMBL/GenBank/DDBJ whole genome shotgun (WGS) entry which is preliminary data.</text>
</comment>
<comment type="pathway">
    <text evidence="2 6">Cofactor biosynthesis; molybdopterin biosynthesis.</text>
</comment>
<dbReference type="GO" id="GO:0006777">
    <property type="term" value="P:Mo-molybdopterin cofactor biosynthetic process"/>
    <property type="evidence" value="ECO:0007669"/>
    <property type="project" value="UniProtKB-UniRule"/>
</dbReference>
<evidence type="ECO:0000256" key="5">
    <source>
        <dbReference type="ARBA" id="ARBA00023150"/>
    </source>
</evidence>
<protein>
    <recommendedName>
        <fullName evidence="4 6">Molybdenum cofactor biosynthesis protein B</fullName>
    </recommendedName>
</protein>
<dbReference type="InterPro" id="IPR036425">
    <property type="entry name" value="MoaB/Mog-like_dom_sf"/>
</dbReference>
<dbReference type="CDD" id="cd00886">
    <property type="entry name" value="MogA_MoaB"/>
    <property type="match status" value="1"/>
</dbReference>
<dbReference type="SUPFAM" id="SSF53218">
    <property type="entry name" value="Molybdenum cofactor biosynthesis proteins"/>
    <property type="match status" value="1"/>
</dbReference>
<dbReference type="STRING" id="1714355.BTO28_15950"/>
<proteinExistence type="inferred from homology"/>